<evidence type="ECO:0000256" key="5">
    <source>
        <dbReference type="ARBA" id="ARBA00023242"/>
    </source>
</evidence>
<dbReference type="GO" id="GO:0045292">
    <property type="term" value="P:mRNA cis splicing, via spliceosome"/>
    <property type="evidence" value="ECO:0007669"/>
    <property type="project" value="InterPro"/>
</dbReference>
<evidence type="ECO:0000256" key="4">
    <source>
        <dbReference type="ARBA" id="ARBA00023187"/>
    </source>
</evidence>
<dbReference type="GO" id="GO:0005846">
    <property type="term" value="C:nuclear cap binding complex"/>
    <property type="evidence" value="ECO:0007669"/>
    <property type="project" value="InterPro"/>
</dbReference>
<proteinExistence type="inferred from homology"/>
<comment type="similarity">
    <text evidence="2 7">Belongs to the RRM NCBP2 family.</text>
</comment>
<dbReference type="InterPro" id="IPR012677">
    <property type="entry name" value="Nucleotide-bd_a/b_plait_sf"/>
</dbReference>
<dbReference type="Pfam" id="PF00076">
    <property type="entry name" value="RRM_1"/>
    <property type="match status" value="1"/>
</dbReference>
<protein>
    <recommendedName>
        <fullName evidence="7">Nuclear cap-binding protein subunit 2</fullName>
    </recommendedName>
    <alternativeName>
        <fullName evidence="7">20 kDa nuclear cap-binding protein</fullName>
    </alternativeName>
</protein>
<sequence>MKLSKTIYVGSLSKKLKENFLWYFFSRLGKIKRLIIGINNKTLLPCGFCFVEYFFDFNFELSFKVLSGFRIFNHFIKLDKDNGFKDNRQLSRKIVLE</sequence>
<dbReference type="PANTHER" id="PTHR18847">
    <property type="entry name" value="20 KD NUCLEAR CAP BINDING PROTEIN"/>
    <property type="match status" value="1"/>
</dbReference>
<keyword evidence="6 7" id="KW-0694">RNA-binding</keyword>
<name>Q9AW50_GUITH</name>
<evidence type="ECO:0000259" key="8">
    <source>
        <dbReference type="PROSITE" id="PS50102"/>
    </source>
</evidence>
<accession>Q9AW50</accession>
<dbReference type="AlphaFoldDB" id="Q9AW50"/>
<keyword evidence="4 7" id="KW-0508">mRNA splicing</keyword>
<dbReference type="Proteomes" id="UP000242167">
    <property type="component" value="Nucleomorph 2"/>
</dbReference>
<gene>
    <name evidence="9" type="primary">ncbP2</name>
</gene>
<organism evidence="9 10">
    <name type="scientific">Guillardia theta</name>
    <name type="common">Cryptophyte</name>
    <name type="synonym">Cryptomonas phi</name>
    <dbReference type="NCBI Taxonomy" id="55529"/>
    <lineage>
        <taxon>Eukaryota</taxon>
        <taxon>Cryptophyceae</taxon>
        <taxon>Pyrenomonadales</taxon>
        <taxon>Geminigeraceae</taxon>
        <taxon>Guillardia</taxon>
    </lineage>
</organism>
<keyword evidence="5 7" id="KW-0539">Nucleus</keyword>
<dbReference type="SMART" id="SM00360">
    <property type="entry name" value="RRM"/>
    <property type="match status" value="1"/>
</dbReference>
<evidence type="ECO:0000256" key="7">
    <source>
        <dbReference type="RuleBase" id="RU364036"/>
    </source>
</evidence>
<dbReference type="RefSeq" id="XP_001713236.1">
    <property type="nucleotide sequence ID" value="XM_001713184.1"/>
</dbReference>
<dbReference type="PROSITE" id="PS50102">
    <property type="entry name" value="RRM"/>
    <property type="match status" value="1"/>
</dbReference>
<dbReference type="InterPro" id="IPR035979">
    <property type="entry name" value="RBD_domain_sf"/>
</dbReference>
<evidence type="ECO:0000313" key="9">
    <source>
        <dbReference type="EMBL" id="CAC27020.1"/>
    </source>
</evidence>
<dbReference type="PIR" id="B90108">
    <property type="entry name" value="B90108"/>
</dbReference>
<evidence type="ECO:0000256" key="3">
    <source>
        <dbReference type="ARBA" id="ARBA00022664"/>
    </source>
</evidence>
<dbReference type="GO" id="GO:0000339">
    <property type="term" value="F:RNA cap binding"/>
    <property type="evidence" value="ECO:0007669"/>
    <property type="project" value="InterPro"/>
</dbReference>
<reference evidence="9 10" key="1">
    <citation type="journal article" date="2001" name="Nature">
        <title>The highly reduced genome of an enslaved algal nucleus.</title>
        <authorList>
            <person name="Douglas S."/>
            <person name="Zauner S."/>
            <person name="Fraunholz M."/>
            <person name="Beaton M."/>
            <person name="Penny S."/>
            <person name="Deng L."/>
            <person name="Wu X."/>
            <person name="Reith M."/>
            <person name="Cavalier-Smith T."/>
            <person name="Maier U."/>
        </authorList>
    </citation>
    <scope>NUCLEOTIDE SEQUENCE [LARGE SCALE GENOMIC DNA]</scope>
</reference>
<keyword evidence="3 7" id="KW-0507">mRNA processing</keyword>
<dbReference type="PANTHER" id="PTHR18847:SF0">
    <property type="entry name" value="NUCLEAR CAP-BINDING PROTEIN SUBUNIT 2"/>
    <property type="match status" value="1"/>
</dbReference>
<feature type="domain" description="RRM" evidence="8">
    <location>
        <begin position="5"/>
        <end position="83"/>
    </location>
</feature>
<dbReference type="GeneID" id="857466"/>
<evidence type="ECO:0000313" key="10">
    <source>
        <dbReference type="Proteomes" id="UP000242167"/>
    </source>
</evidence>
<dbReference type="SUPFAM" id="SSF54928">
    <property type="entry name" value="RNA-binding domain, RBD"/>
    <property type="match status" value="1"/>
</dbReference>
<dbReference type="GO" id="GO:0000428">
    <property type="term" value="C:DNA-directed RNA polymerase complex"/>
    <property type="evidence" value="ECO:0007669"/>
    <property type="project" value="UniProtKB-KW"/>
</dbReference>
<dbReference type="InterPro" id="IPR027157">
    <property type="entry name" value="NCBP2"/>
</dbReference>
<evidence type="ECO:0000256" key="6">
    <source>
        <dbReference type="PROSITE-ProRule" id="PRU00176"/>
    </source>
</evidence>
<dbReference type="Gene3D" id="3.30.70.330">
    <property type="match status" value="1"/>
</dbReference>
<evidence type="ECO:0000256" key="2">
    <source>
        <dbReference type="ARBA" id="ARBA00010725"/>
    </source>
</evidence>
<dbReference type="EMBL" id="AJ010592">
    <property type="protein sequence ID" value="CAC27020.1"/>
    <property type="molecule type" value="Genomic_DNA"/>
</dbReference>
<dbReference type="GO" id="GO:0005634">
    <property type="term" value="C:nucleus"/>
    <property type="evidence" value="ECO:0007669"/>
    <property type="project" value="UniProtKB-SubCell"/>
</dbReference>
<comment type="subcellular location">
    <subcellularLocation>
        <location evidence="1 7">Nucleus</location>
    </subcellularLocation>
</comment>
<evidence type="ECO:0000256" key="1">
    <source>
        <dbReference type="ARBA" id="ARBA00004123"/>
    </source>
</evidence>
<dbReference type="InterPro" id="IPR000504">
    <property type="entry name" value="RRM_dom"/>
</dbReference>